<reference evidence="4" key="1">
    <citation type="submission" date="2021-02" db="EMBL/GenBank/DDBJ databases">
        <authorList>
            <person name="Nowell W R."/>
        </authorList>
    </citation>
    <scope>NUCLEOTIDE SEQUENCE</scope>
</reference>
<sequence length="205" mass="22922">MAAHRARDAARQLKDDIKNSMRITSRSKERSANDTQPAMHISDTIDENPASSASSQVFNRTKQSSNSNATISSLATFPNTQRSTTDNPIKTDSNTRPQFALSYGSTPTMQNLTNSAGTGIVQPHAFSQQPLNMQSTTPSVANGKDELRGWLYKWTNYLKGYQKRWFVLQAGILSYYRSQDEMTHACRGTIYLESAHLSSNDFCHF</sequence>
<dbReference type="Pfam" id="PF00169">
    <property type="entry name" value="PH"/>
    <property type="match status" value="1"/>
</dbReference>
<evidence type="ECO:0000259" key="3">
    <source>
        <dbReference type="PROSITE" id="PS50003"/>
    </source>
</evidence>
<keyword evidence="5" id="KW-1185">Reference proteome</keyword>
<dbReference type="AlphaFoldDB" id="A0A815VMW1"/>
<dbReference type="InterPro" id="IPR001849">
    <property type="entry name" value="PH_domain"/>
</dbReference>
<feature type="compositionally biased region" description="Basic and acidic residues" evidence="2">
    <location>
        <begin position="1"/>
        <end position="19"/>
    </location>
</feature>
<name>A0A815VMW1_ADIRI</name>
<dbReference type="SUPFAM" id="SSF50729">
    <property type="entry name" value="PH domain-like"/>
    <property type="match status" value="1"/>
</dbReference>
<protein>
    <recommendedName>
        <fullName evidence="3">PH domain-containing protein</fullName>
    </recommendedName>
</protein>
<dbReference type="GO" id="GO:0042147">
    <property type="term" value="P:retrograde transport, endosome to Golgi"/>
    <property type="evidence" value="ECO:0007669"/>
    <property type="project" value="TreeGrafter"/>
</dbReference>
<feature type="non-terminal residue" evidence="4">
    <location>
        <position position="205"/>
    </location>
</feature>
<accession>A0A815VMW1</accession>
<dbReference type="GO" id="GO:0055037">
    <property type="term" value="C:recycling endosome"/>
    <property type="evidence" value="ECO:0007669"/>
    <property type="project" value="TreeGrafter"/>
</dbReference>
<dbReference type="PANTHER" id="PTHR22902:SF27">
    <property type="entry name" value="PLECKSTRIN HOMOLOGY DOMAIN-CONTAINING FAMILY A MEMBER 3"/>
    <property type="match status" value="1"/>
</dbReference>
<evidence type="ECO:0000313" key="5">
    <source>
        <dbReference type="Proteomes" id="UP000663828"/>
    </source>
</evidence>
<feature type="domain" description="PH" evidence="3">
    <location>
        <begin position="144"/>
        <end position="205"/>
    </location>
</feature>
<dbReference type="Gene3D" id="2.30.29.30">
    <property type="entry name" value="Pleckstrin-homology domain (PH domain)/Phosphotyrosine-binding domain (PTB)"/>
    <property type="match status" value="1"/>
</dbReference>
<feature type="compositionally biased region" description="Polar residues" evidence="2">
    <location>
        <begin position="49"/>
        <end position="99"/>
    </location>
</feature>
<dbReference type="GO" id="GO:0005829">
    <property type="term" value="C:cytosol"/>
    <property type="evidence" value="ECO:0007669"/>
    <property type="project" value="GOC"/>
</dbReference>
<proteinExistence type="predicted"/>
<comment type="caution">
    <text evidence="4">The sequence shown here is derived from an EMBL/GenBank/DDBJ whole genome shotgun (WGS) entry which is preliminary data.</text>
</comment>
<keyword evidence="1" id="KW-0597">Phosphoprotein</keyword>
<gene>
    <name evidence="4" type="ORF">XAT740_LOCUS41955</name>
</gene>
<dbReference type="EMBL" id="CAJNOR010004966">
    <property type="protein sequence ID" value="CAF1537828.1"/>
    <property type="molecule type" value="Genomic_DNA"/>
</dbReference>
<evidence type="ECO:0000256" key="1">
    <source>
        <dbReference type="ARBA" id="ARBA00022553"/>
    </source>
</evidence>
<dbReference type="GO" id="GO:0007032">
    <property type="term" value="P:endosome organization"/>
    <property type="evidence" value="ECO:0007669"/>
    <property type="project" value="TreeGrafter"/>
</dbReference>
<dbReference type="PROSITE" id="PS50003">
    <property type="entry name" value="PH_DOMAIN"/>
    <property type="match status" value="1"/>
</dbReference>
<organism evidence="4 5">
    <name type="scientific">Adineta ricciae</name>
    <name type="common">Rotifer</name>
    <dbReference type="NCBI Taxonomy" id="249248"/>
    <lineage>
        <taxon>Eukaryota</taxon>
        <taxon>Metazoa</taxon>
        <taxon>Spiralia</taxon>
        <taxon>Gnathifera</taxon>
        <taxon>Rotifera</taxon>
        <taxon>Eurotatoria</taxon>
        <taxon>Bdelloidea</taxon>
        <taxon>Adinetida</taxon>
        <taxon>Adinetidae</taxon>
        <taxon>Adineta</taxon>
    </lineage>
</organism>
<dbReference type="GO" id="GO:0005802">
    <property type="term" value="C:trans-Golgi network"/>
    <property type="evidence" value="ECO:0007669"/>
    <property type="project" value="TreeGrafter"/>
</dbReference>
<dbReference type="PANTHER" id="PTHR22902">
    <property type="entry name" value="SESQUIPEDALIAN"/>
    <property type="match status" value="1"/>
</dbReference>
<dbReference type="GO" id="GO:0005769">
    <property type="term" value="C:early endosome"/>
    <property type="evidence" value="ECO:0007669"/>
    <property type="project" value="TreeGrafter"/>
</dbReference>
<dbReference type="GO" id="GO:0001881">
    <property type="term" value="P:receptor recycling"/>
    <property type="evidence" value="ECO:0007669"/>
    <property type="project" value="TreeGrafter"/>
</dbReference>
<dbReference type="InterPro" id="IPR011993">
    <property type="entry name" value="PH-like_dom_sf"/>
</dbReference>
<dbReference type="Proteomes" id="UP000663828">
    <property type="component" value="Unassembled WGS sequence"/>
</dbReference>
<evidence type="ECO:0000313" key="4">
    <source>
        <dbReference type="EMBL" id="CAF1537828.1"/>
    </source>
</evidence>
<feature type="region of interest" description="Disordered" evidence="2">
    <location>
        <begin position="1"/>
        <end position="99"/>
    </location>
</feature>
<evidence type="ECO:0000256" key="2">
    <source>
        <dbReference type="SAM" id="MobiDB-lite"/>
    </source>
</evidence>
<dbReference type="InterPro" id="IPR045188">
    <property type="entry name" value="Boi1/Boi2-like"/>
</dbReference>